<keyword evidence="5" id="KW-0804">Transcription</keyword>
<evidence type="ECO:0000256" key="4">
    <source>
        <dbReference type="ARBA" id="ARBA00023125"/>
    </source>
</evidence>
<evidence type="ECO:0000256" key="6">
    <source>
        <dbReference type="ARBA" id="ARBA00023242"/>
    </source>
</evidence>
<keyword evidence="4" id="KW-0238">DNA-binding</keyword>
<name>A0A9P6J5G2_9FUNG</name>
<sequence>MEIMSADMFAATNSEDGIACAGYPFQSGSLSVLFDIPPLTPSSSQASISPLEHSDQDSFHTPPPTQLMSSPFDLASCDQGFFSRRLFEALLYPITNTPTTTTTGPILPLFDTLSTEQPLLQTIPEMESNGDGFNNQDLTASSSPALQNLEMTDATVKIISHEEATICNKKPAIEKRGLTRPTGTIKRYSVSRQAHQPPLVTHQHHTPPPFVSPLLQYPHHRHQHHQQHKSGSLDLTKTTLCRFLQQQQQQHHHHQQPQQQQQHQNLQFQHGNMSSVGLVAMQVPGISNHLALTTCPVQSDNEQLNVQQPSQEFQTQQDLQQEQEQEQPSSLELDTNAVASPKAPPRVNSSLKRRLPKDKVARNDREEVWPTDVEKVFYEALEVIPKLGRRKVLVDGKPCGRNELVADYIFKRTNKIRTRKQVSSHIQVLKNTRKGDATPEASPTSPIAQDPTYQTRPTAKKHRHSQSLSSMMSENMSSPFLSPLNCRFLEHSVYPPSETTSDTAVSLSGDMGWQSRSSPEATVTSGAEDGISESMAAATMADSSMNSEIIYPFWPNVFGLFTEYVSDMITLGVSQMHSLARSRDLGQKSFGSINVHQLPQEKFPTLHELYQKTMCTFLFFKIKLDLNLNLNGVFGNTSLFDSTERRLVECTTSIYSFGNKVLEAKELKQAAMIDNTKFVYSFEFVNQFFGAFLNGIRSLKTWGEIDIALTCTASCHGF</sequence>
<feature type="compositionally biased region" description="Polar residues" evidence="8">
    <location>
        <begin position="441"/>
        <end position="457"/>
    </location>
</feature>
<proteinExistence type="inferred from homology"/>
<dbReference type="PANTHER" id="PTHR11834:SF0">
    <property type="entry name" value="PROTEIN SCALLOPED"/>
    <property type="match status" value="1"/>
</dbReference>
<dbReference type="Pfam" id="PF01285">
    <property type="entry name" value="TEA"/>
    <property type="match status" value="1"/>
</dbReference>
<feature type="region of interest" description="Disordered" evidence="8">
    <location>
        <begin position="245"/>
        <end position="265"/>
    </location>
</feature>
<feature type="DNA-binding region" description="TEA" evidence="7">
    <location>
        <begin position="362"/>
        <end position="436"/>
    </location>
</feature>
<feature type="region of interest" description="Disordered" evidence="8">
    <location>
        <begin position="303"/>
        <end position="360"/>
    </location>
</feature>
<evidence type="ECO:0000256" key="3">
    <source>
        <dbReference type="ARBA" id="ARBA00023015"/>
    </source>
</evidence>
<dbReference type="GO" id="GO:0000978">
    <property type="term" value="F:RNA polymerase II cis-regulatory region sequence-specific DNA binding"/>
    <property type="evidence" value="ECO:0007669"/>
    <property type="project" value="TreeGrafter"/>
</dbReference>
<evidence type="ECO:0000256" key="2">
    <source>
        <dbReference type="ARBA" id="ARBA00008421"/>
    </source>
</evidence>
<dbReference type="InterPro" id="IPR050937">
    <property type="entry name" value="TEC1_TEAD_TF"/>
</dbReference>
<dbReference type="Gene3D" id="6.10.20.40">
    <property type="entry name" value="TEA/ATTS domain"/>
    <property type="match status" value="1"/>
</dbReference>
<comment type="caution">
    <text evidence="10">The sequence shown here is derived from an EMBL/GenBank/DDBJ whole genome shotgun (WGS) entry which is preliminary data.</text>
</comment>
<feature type="region of interest" description="Disordered" evidence="8">
    <location>
        <begin position="421"/>
        <end position="474"/>
    </location>
</feature>
<feature type="region of interest" description="Disordered" evidence="8">
    <location>
        <begin position="499"/>
        <end position="529"/>
    </location>
</feature>
<feature type="compositionally biased region" description="Basic residues" evidence="8">
    <location>
        <begin position="218"/>
        <end position="228"/>
    </location>
</feature>
<gene>
    <name evidence="10" type="ORF">BGZ65_000956</name>
</gene>
<feature type="region of interest" description="Disordered" evidence="8">
    <location>
        <begin position="199"/>
        <end position="232"/>
    </location>
</feature>
<dbReference type="OrthoDB" id="10006572at2759"/>
<accession>A0A9P6J5G2</accession>
<evidence type="ECO:0000256" key="1">
    <source>
        <dbReference type="ARBA" id="ARBA00004123"/>
    </source>
</evidence>
<keyword evidence="3" id="KW-0805">Transcription regulation</keyword>
<dbReference type="Gene3D" id="2.70.50.80">
    <property type="match status" value="1"/>
</dbReference>
<keyword evidence="6" id="KW-0539">Nucleus</keyword>
<dbReference type="AlphaFoldDB" id="A0A9P6J5G2"/>
<dbReference type="InterPro" id="IPR000818">
    <property type="entry name" value="TEA/ATTS_dom"/>
</dbReference>
<evidence type="ECO:0000313" key="10">
    <source>
        <dbReference type="EMBL" id="KAF9958989.1"/>
    </source>
</evidence>
<dbReference type="InterPro" id="IPR041086">
    <property type="entry name" value="YBD"/>
</dbReference>
<feature type="domain" description="TEA" evidence="9">
    <location>
        <begin position="362"/>
        <end position="436"/>
    </location>
</feature>
<evidence type="ECO:0000256" key="7">
    <source>
        <dbReference type="PROSITE-ProRule" id="PRU00505"/>
    </source>
</evidence>
<dbReference type="GO" id="GO:0000981">
    <property type="term" value="F:DNA-binding transcription factor activity, RNA polymerase II-specific"/>
    <property type="evidence" value="ECO:0007669"/>
    <property type="project" value="TreeGrafter"/>
</dbReference>
<feature type="compositionally biased region" description="Polar residues" evidence="8">
    <location>
        <begin position="514"/>
        <end position="525"/>
    </location>
</feature>
<protein>
    <recommendedName>
        <fullName evidence="9">TEA domain-containing protein</fullName>
    </recommendedName>
</protein>
<reference evidence="10" key="1">
    <citation type="journal article" date="2020" name="Fungal Divers.">
        <title>Resolving the Mortierellaceae phylogeny through synthesis of multi-gene phylogenetics and phylogenomics.</title>
        <authorList>
            <person name="Vandepol N."/>
            <person name="Liber J."/>
            <person name="Desiro A."/>
            <person name="Na H."/>
            <person name="Kennedy M."/>
            <person name="Barry K."/>
            <person name="Grigoriev I.V."/>
            <person name="Miller A.N."/>
            <person name="O'Donnell K."/>
            <person name="Stajich J.E."/>
            <person name="Bonito G."/>
        </authorList>
    </citation>
    <scope>NUCLEOTIDE SEQUENCE</scope>
    <source>
        <strain evidence="10">MES-2147</strain>
    </source>
</reference>
<dbReference type="SMART" id="SM00426">
    <property type="entry name" value="TEA"/>
    <property type="match status" value="1"/>
</dbReference>
<dbReference type="PRINTS" id="PR00065">
    <property type="entry name" value="TEADOMAIN"/>
</dbReference>
<dbReference type="Pfam" id="PF17725">
    <property type="entry name" value="YBD"/>
    <property type="match status" value="1"/>
</dbReference>
<feature type="compositionally biased region" description="Low complexity" evidence="8">
    <location>
        <begin position="256"/>
        <end position="265"/>
    </location>
</feature>
<dbReference type="InterPro" id="IPR038096">
    <property type="entry name" value="TEA/ATTS_sf"/>
</dbReference>
<feature type="region of interest" description="Disordered" evidence="8">
    <location>
        <begin position="43"/>
        <end position="62"/>
    </location>
</feature>
<dbReference type="EMBL" id="JAAAHW010006532">
    <property type="protein sequence ID" value="KAF9958989.1"/>
    <property type="molecule type" value="Genomic_DNA"/>
</dbReference>
<organism evidence="10 11">
    <name type="scientific">Modicella reniformis</name>
    <dbReference type="NCBI Taxonomy" id="1440133"/>
    <lineage>
        <taxon>Eukaryota</taxon>
        <taxon>Fungi</taxon>
        <taxon>Fungi incertae sedis</taxon>
        <taxon>Mucoromycota</taxon>
        <taxon>Mortierellomycotina</taxon>
        <taxon>Mortierellomycetes</taxon>
        <taxon>Mortierellales</taxon>
        <taxon>Mortierellaceae</taxon>
        <taxon>Modicella</taxon>
    </lineage>
</organism>
<evidence type="ECO:0000259" key="9">
    <source>
        <dbReference type="PROSITE" id="PS51088"/>
    </source>
</evidence>
<evidence type="ECO:0000313" key="11">
    <source>
        <dbReference type="Proteomes" id="UP000749646"/>
    </source>
</evidence>
<dbReference type="GO" id="GO:0005634">
    <property type="term" value="C:nucleus"/>
    <property type="evidence" value="ECO:0007669"/>
    <property type="project" value="UniProtKB-SubCell"/>
</dbReference>
<dbReference type="GO" id="GO:0005667">
    <property type="term" value="C:transcription regulator complex"/>
    <property type="evidence" value="ECO:0007669"/>
    <property type="project" value="TreeGrafter"/>
</dbReference>
<dbReference type="PANTHER" id="PTHR11834">
    <property type="entry name" value="TRANSCRIPTIONAL ENHANCER FACTOR TEF RELATED"/>
    <property type="match status" value="1"/>
</dbReference>
<comment type="subcellular location">
    <subcellularLocation>
        <location evidence="1">Nucleus</location>
    </subcellularLocation>
</comment>
<keyword evidence="11" id="KW-1185">Reference proteome</keyword>
<evidence type="ECO:0000256" key="8">
    <source>
        <dbReference type="SAM" id="MobiDB-lite"/>
    </source>
</evidence>
<evidence type="ECO:0000256" key="5">
    <source>
        <dbReference type="ARBA" id="ARBA00023163"/>
    </source>
</evidence>
<dbReference type="PROSITE" id="PS51088">
    <property type="entry name" value="TEA_2"/>
    <property type="match status" value="1"/>
</dbReference>
<dbReference type="Proteomes" id="UP000749646">
    <property type="component" value="Unassembled WGS sequence"/>
</dbReference>
<feature type="compositionally biased region" description="Low complexity" evidence="8">
    <location>
        <begin position="310"/>
        <end position="333"/>
    </location>
</feature>
<comment type="similarity">
    <text evidence="2">Belongs to the TEC1 family.</text>
</comment>